<evidence type="ECO:0000313" key="3">
    <source>
        <dbReference type="Proteomes" id="UP000008810"/>
    </source>
</evidence>
<organism evidence="1">
    <name type="scientific">Brachypodium distachyon</name>
    <name type="common">Purple false brome</name>
    <name type="synonym">Trachynia distachya</name>
    <dbReference type="NCBI Taxonomy" id="15368"/>
    <lineage>
        <taxon>Eukaryota</taxon>
        <taxon>Viridiplantae</taxon>
        <taxon>Streptophyta</taxon>
        <taxon>Embryophyta</taxon>
        <taxon>Tracheophyta</taxon>
        <taxon>Spermatophyta</taxon>
        <taxon>Magnoliopsida</taxon>
        <taxon>Liliopsida</taxon>
        <taxon>Poales</taxon>
        <taxon>Poaceae</taxon>
        <taxon>BOP clade</taxon>
        <taxon>Pooideae</taxon>
        <taxon>Stipodae</taxon>
        <taxon>Brachypodieae</taxon>
        <taxon>Brachypodium</taxon>
    </lineage>
</organism>
<evidence type="ECO:0000313" key="2">
    <source>
        <dbReference type="EnsemblPlants" id="KQK02096"/>
    </source>
</evidence>
<reference evidence="2" key="3">
    <citation type="submission" date="2018-08" db="UniProtKB">
        <authorList>
            <consortium name="EnsemblPlants"/>
        </authorList>
    </citation>
    <scope>IDENTIFICATION</scope>
    <source>
        <strain evidence="2">cv. Bd21</strain>
    </source>
</reference>
<gene>
    <name evidence="1" type="ORF">BRADI_3g60344v3</name>
</gene>
<name>A0A0Q3FRS3_BRADI</name>
<keyword evidence="3" id="KW-1185">Reference proteome</keyword>
<protein>
    <submittedName>
        <fullName evidence="1 2">Uncharacterized protein</fullName>
    </submittedName>
</protein>
<evidence type="ECO:0000313" key="1">
    <source>
        <dbReference type="EMBL" id="KQK02096.1"/>
    </source>
</evidence>
<sequence length="129" mass="13920">MTSYAVSRFQDQIMINVVEQQPLGGSSPLGRLRRINNHGCTVCKNMLTATSLPNAKLLPRLTSSCTVRSPSLLIKAQHLPRRPLRSGGGRCGLYHVSTCSDSWVNLATLDPSTAWARIAGVNWGTSSVG</sequence>
<dbReference type="AlphaFoldDB" id="A0A0Q3FRS3"/>
<dbReference type="Gramene" id="KQK02096">
    <property type="protein sequence ID" value="KQK02096"/>
    <property type="gene ID" value="BRADI_3g60344v3"/>
</dbReference>
<dbReference type="Proteomes" id="UP000008810">
    <property type="component" value="Chromosome 3"/>
</dbReference>
<reference evidence="1 2" key="1">
    <citation type="journal article" date="2010" name="Nature">
        <title>Genome sequencing and analysis of the model grass Brachypodium distachyon.</title>
        <authorList>
            <consortium name="International Brachypodium Initiative"/>
        </authorList>
    </citation>
    <scope>NUCLEOTIDE SEQUENCE [LARGE SCALE GENOMIC DNA]</scope>
    <source>
        <strain evidence="1 2">Bd21</strain>
    </source>
</reference>
<dbReference type="EMBL" id="CM000882">
    <property type="protein sequence ID" value="KQK02096.1"/>
    <property type="molecule type" value="Genomic_DNA"/>
</dbReference>
<proteinExistence type="predicted"/>
<reference evidence="1" key="2">
    <citation type="submission" date="2017-06" db="EMBL/GenBank/DDBJ databases">
        <title>WGS assembly of Brachypodium distachyon.</title>
        <authorList>
            <consortium name="The International Brachypodium Initiative"/>
            <person name="Lucas S."/>
            <person name="Harmon-Smith M."/>
            <person name="Lail K."/>
            <person name="Tice H."/>
            <person name="Grimwood J."/>
            <person name="Bruce D."/>
            <person name="Barry K."/>
            <person name="Shu S."/>
            <person name="Lindquist E."/>
            <person name="Wang M."/>
            <person name="Pitluck S."/>
            <person name="Vogel J.P."/>
            <person name="Garvin D.F."/>
            <person name="Mockler T.C."/>
            <person name="Schmutz J."/>
            <person name="Rokhsar D."/>
            <person name="Bevan M.W."/>
        </authorList>
    </citation>
    <scope>NUCLEOTIDE SEQUENCE</scope>
    <source>
        <strain evidence="1">Bd21</strain>
    </source>
</reference>
<dbReference type="InParanoid" id="A0A0Q3FRS3"/>
<dbReference type="EnsemblPlants" id="KQK02096">
    <property type="protein sequence ID" value="KQK02096"/>
    <property type="gene ID" value="BRADI_3g60344v3"/>
</dbReference>
<accession>A0A0Q3FRS3</accession>